<evidence type="ECO:0000256" key="1">
    <source>
        <dbReference type="SAM" id="MobiDB-lite"/>
    </source>
</evidence>
<reference evidence="2 3" key="1">
    <citation type="submission" date="2014-02" db="EMBL/GenBank/DDBJ databases">
        <title>The Genome Sequence of Trichophyton rubrum (morphotype soudanense) CBS 452.61.</title>
        <authorList>
            <consortium name="The Broad Institute Genomics Platform"/>
            <person name="Cuomo C.A."/>
            <person name="White T.C."/>
            <person name="Graser Y."/>
            <person name="Martinez-Rossi N."/>
            <person name="Heitman J."/>
            <person name="Young S.K."/>
            <person name="Zeng Q."/>
            <person name="Gargeya S."/>
            <person name="Abouelleil A."/>
            <person name="Alvarado L."/>
            <person name="Chapman S.B."/>
            <person name="Gainer-Dewar J."/>
            <person name="Goldberg J."/>
            <person name="Griggs A."/>
            <person name="Gujja S."/>
            <person name="Hansen M."/>
            <person name="Howarth C."/>
            <person name="Imamovic A."/>
            <person name="Larimer J."/>
            <person name="Martinez D."/>
            <person name="Murphy C."/>
            <person name="Pearson M.D."/>
            <person name="Persinoti G."/>
            <person name="Poon T."/>
            <person name="Priest M."/>
            <person name="Roberts A.D."/>
            <person name="Saif S."/>
            <person name="Shea T.D."/>
            <person name="Sykes S.N."/>
            <person name="Wortman J."/>
            <person name="Nusbaum C."/>
            <person name="Birren B."/>
        </authorList>
    </citation>
    <scope>NUCLEOTIDE SEQUENCE [LARGE SCALE GENOMIC DNA]</scope>
    <source>
        <strain evidence="2 3">CBS 452.61</strain>
    </source>
</reference>
<proteinExistence type="predicted"/>
<sequence length="121" mass="13841">MLRTQRLGCLIDGSITTPPDNEAHLERYKLADSHVTQWMTKQISYTLYKRTHNAEDVTSRDKDALEDVGYRGHEGTPLRGLRKDQSKSSKILTNRIWTRPGPAISSTADYLKWTNGSKFVF</sequence>
<dbReference type="EMBL" id="KK208741">
    <property type="protein sequence ID" value="EZF77800.1"/>
    <property type="molecule type" value="Genomic_DNA"/>
</dbReference>
<evidence type="ECO:0000313" key="2">
    <source>
        <dbReference type="EMBL" id="EZF77800.1"/>
    </source>
</evidence>
<dbReference type="AlphaFoldDB" id="A0A022Y4F1"/>
<gene>
    <name evidence="2" type="ORF">H105_01079</name>
</gene>
<keyword evidence="3" id="KW-1185">Reference proteome</keyword>
<evidence type="ECO:0000313" key="3">
    <source>
        <dbReference type="Proteomes" id="UP000023623"/>
    </source>
</evidence>
<feature type="region of interest" description="Disordered" evidence="1">
    <location>
        <begin position="65"/>
        <end position="87"/>
    </location>
</feature>
<organism evidence="2 3">
    <name type="scientific">Trichophyton soudanense CBS 452.61</name>
    <dbReference type="NCBI Taxonomy" id="1215331"/>
    <lineage>
        <taxon>Eukaryota</taxon>
        <taxon>Fungi</taxon>
        <taxon>Dikarya</taxon>
        <taxon>Ascomycota</taxon>
        <taxon>Pezizomycotina</taxon>
        <taxon>Eurotiomycetes</taxon>
        <taxon>Eurotiomycetidae</taxon>
        <taxon>Onygenales</taxon>
        <taxon>Arthrodermataceae</taxon>
        <taxon>Trichophyton</taxon>
    </lineage>
</organism>
<protein>
    <submittedName>
        <fullName evidence="2">Uncharacterized protein</fullName>
    </submittedName>
</protein>
<name>A0A022Y4F1_TRISD</name>
<dbReference type="Proteomes" id="UP000023623">
    <property type="component" value="Unassembled WGS sequence"/>
</dbReference>
<dbReference type="HOGENOM" id="CLU_2039742_0_0_1"/>
<accession>A0A022Y4F1</accession>